<dbReference type="AlphaFoldDB" id="A0A9D4G4W4"/>
<reference evidence="1" key="1">
    <citation type="journal article" date="2019" name="bioRxiv">
        <title>The Genome of the Zebra Mussel, Dreissena polymorpha: A Resource for Invasive Species Research.</title>
        <authorList>
            <person name="McCartney M.A."/>
            <person name="Auch B."/>
            <person name="Kono T."/>
            <person name="Mallez S."/>
            <person name="Zhang Y."/>
            <person name="Obille A."/>
            <person name="Becker A."/>
            <person name="Abrahante J.E."/>
            <person name="Garbe J."/>
            <person name="Badalamenti J.P."/>
            <person name="Herman A."/>
            <person name="Mangelson H."/>
            <person name="Liachko I."/>
            <person name="Sullivan S."/>
            <person name="Sone E.D."/>
            <person name="Koren S."/>
            <person name="Silverstein K.A.T."/>
            <person name="Beckman K.B."/>
            <person name="Gohl D.M."/>
        </authorList>
    </citation>
    <scope>NUCLEOTIDE SEQUENCE</scope>
    <source>
        <strain evidence="1">Duluth1</strain>
        <tissue evidence="1">Whole animal</tissue>
    </source>
</reference>
<sequence>MMEEVTECAEITTIVHEHWAKKYGILTSSGSLCRQLLEAGYSDMHFAEMGCCIYPNHGLS</sequence>
<name>A0A9D4G4W4_DREPO</name>
<dbReference type="EMBL" id="JAIWYP010000006">
    <property type="protein sequence ID" value="KAH3808738.1"/>
    <property type="molecule type" value="Genomic_DNA"/>
</dbReference>
<reference evidence="1" key="2">
    <citation type="submission" date="2020-11" db="EMBL/GenBank/DDBJ databases">
        <authorList>
            <person name="McCartney M.A."/>
            <person name="Auch B."/>
            <person name="Kono T."/>
            <person name="Mallez S."/>
            <person name="Becker A."/>
            <person name="Gohl D.M."/>
            <person name="Silverstein K.A.T."/>
            <person name="Koren S."/>
            <person name="Bechman K.B."/>
            <person name="Herman A."/>
            <person name="Abrahante J.E."/>
            <person name="Garbe J."/>
        </authorList>
    </citation>
    <scope>NUCLEOTIDE SEQUENCE</scope>
    <source>
        <strain evidence="1">Duluth1</strain>
        <tissue evidence="1">Whole animal</tissue>
    </source>
</reference>
<keyword evidence="2" id="KW-1185">Reference proteome</keyword>
<gene>
    <name evidence="1" type="ORF">DPMN_137096</name>
</gene>
<accession>A0A9D4G4W4</accession>
<dbReference type="Proteomes" id="UP000828390">
    <property type="component" value="Unassembled WGS sequence"/>
</dbReference>
<evidence type="ECO:0000313" key="1">
    <source>
        <dbReference type="EMBL" id="KAH3808738.1"/>
    </source>
</evidence>
<comment type="caution">
    <text evidence="1">The sequence shown here is derived from an EMBL/GenBank/DDBJ whole genome shotgun (WGS) entry which is preliminary data.</text>
</comment>
<organism evidence="1 2">
    <name type="scientific">Dreissena polymorpha</name>
    <name type="common">Zebra mussel</name>
    <name type="synonym">Mytilus polymorpha</name>
    <dbReference type="NCBI Taxonomy" id="45954"/>
    <lineage>
        <taxon>Eukaryota</taxon>
        <taxon>Metazoa</taxon>
        <taxon>Spiralia</taxon>
        <taxon>Lophotrochozoa</taxon>
        <taxon>Mollusca</taxon>
        <taxon>Bivalvia</taxon>
        <taxon>Autobranchia</taxon>
        <taxon>Heteroconchia</taxon>
        <taxon>Euheterodonta</taxon>
        <taxon>Imparidentia</taxon>
        <taxon>Neoheterodontei</taxon>
        <taxon>Myida</taxon>
        <taxon>Dreissenoidea</taxon>
        <taxon>Dreissenidae</taxon>
        <taxon>Dreissena</taxon>
    </lineage>
</organism>
<evidence type="ECO:0000313" key="2">
    <source>
        <dbReference type="Proteomes" id="UP000828390"/>
    </source>
</evidence>
<proteinExistence type="predicted"/>
<protein>
    <submittedName>
        <fullName evidence="1">Uncharacterized protein</fullName>
    </submittedName>
</protein>